<sequence>MSTCLTCEGRPGGIQGVVPFGCEGRPGVVPFGCEGRPGGIQGVVPFSCEGRPGEVESMKRAWEGVFLNPHDHTSLEAMPKESKECKTNKKIKSRVEVQNRDRHIRRDSSASLRLPLRREKHIKDLEAMTNLKFEFPSTAKNNSPWLQHVHKL</sequence>
<feature type="region of interest" description="Disordered" evidence="1">
    <location>
        <begin position="78"/>
        <end position="106"/>
    </location>
</feature>
<evidence type="ECO:0000313" key="2">
    <source>
        <dbReference type="EMBL" id="MQL90853.1"/>
    </source>
</evidence>
<organism evidence="2 3">
    <name type="scientific">Colocasia esculenta</name>
    <name type="common">Wild taro</name>
    <name type="synonym">Arum esculentum</name>
    <dbReference type="NCBI Taxonomy" id="4460"/>
    <lineage>
        <taxon>Eukaryota</taxon>
        <taxon>Viridiplantae</taxon>
        <taxon>Streptophyta</taxon>
        <taxon>Embryophyta</taxon>
        <taxon>Tracheophyta</taxon>
        <taxon>Spermatophyta</taxon>
        <taxon>Magnoliopsida</taxon>
        <taxon>Liliopsida</taxon>
        <taxon>Araceae</taxon>
        <taxon>Aroideae</taxon>
        <taxon>Colocasieae</taxon>
        <taxon>Colocasia</taxon>
    </lineage>
</organism>
<gene>
    <name evidence="2" type="ORF">Taro_023460</name>
</gene>
<evidence type="ECO:0000313" key="3">
    <source>
        <dbReference type="Proteomes" id="UP000652761"/>
    </source>
</evidence>
<dbReference type="EMBL" id="NMUH01001279">
    <property type="protein sequence ID" value="MQL90853.1"/>
    <property type="molecule type" value="Genomic_DNA"/>
</dbReference>
<feature type="non-terminal residue" evidence="2">
    <location>
        <position position="1"/>
    </location>
</feature>
<keyword evidence="3" id="KW-1185">Reference proteome</keyword>
<comment type="caution">
    <text evidence="2">The sequence shown here is derived from an EMBL/GenBank/DDBJ whole genome shotgun (WGS) entry which is preliminary data.</text>
</comment>
<protein>
    <submittedName>
        <fullName evidence="2">Uncharacterized protein</fullName>
    </submittedName>
</protein>
<dbReference type="AlphaFoldDB" id="A0A843VEJ4"/>
<dbReference type="Proteomes" id="UP000652761">
    <property type="component" value="Unassembled WGS sequence"/>
</dbReference>
<reference evidence="2" key="1">
    <citation type="submission" date="2017-07" db="EMBL/GenBank/DDBJ databases">
        <title>Taro Niue Genome Assembly and Annotation.</title>
        <authorList>
            <person name="Atibalentja N."/>
            <person name="Keating K."/>
            <person name="Fields C.J."/>
        </authorList>
    </citation>
    <scope>NUCLEOTIDE SEQUENCE</scope>
    <source>
        <strain evidence="2">Niue_2</strain>
        <tissue evidence="2">Leaf</tissue>
    </source>
</reference>
<name>A0A843VEJ4_COLES</name>
<evidence type="ECO:0000256" key="1">
    <source>
        <dbReference type="SAM" id="MobiDB-lite"/>
    </source>
</evidence>
<proteinExistence type="predicted"/>
<accession>A0A843VEJ4</accession>